<protein>
    <submittedName>
        <fullName evidence="2">Uncharacterized protein</fullName>
    </submittedName>
</protein>
<evidence type="ECO:0000313" key="2">
    <source>
        <dbReference type="EMBL" id="KAI8045480.1"/>
    </source>
</evidence>
<accession>A0A9P9YYX4</accession>
<dbReference type="AlphaFoldDB" id="A0A9P9YYX4"/>
<evidence type="ECO:0000256" key="1">
    <source>
        <dbReference type="SAM" id="MobiDB-lite"/>
    </source>
</evidence>
<keyword evidence="3" id="KW-1185">Reference proteome</keyword>
<name>A0A9P9YYX4_9MUSC</name>
<evidence type="ECO:0000313" key="3">
    <source>
        <dbReference type="Proteomes" id="UP001059596"/>
    </source>
</evidence>
<proteinExistence type="predicted"/>
<feature type="region of interest" description="Disordered" evidence="1">
    <location>
        <begin position="1"/>
        <end position="28"/>
    </location>
</feature>
<organism evidence="2 3">
    <name type="scientific">Drosophila gunungcola</name>
    <name type="common">fruit fly</name>
    <dbReference type="NCBI Taxonomy" id="103775"/>
    <lineage>
        <taxon>Eukaryota</taxon>
        <taxon>Metazoa</taxon>
        <taxon>Ecdysozoa</taxon>
        <taxon>Arthropoda</taxon>
        <taxon>Hexapoda</taxon>
        <taxon>Insecta</taxon>
        <taxon>Pterygota</taxon>
        <taxon>Neoptera</taxon>
        <taxon>Endopterygota</taxon>
        <taxon>Diptera</taxon>
        <taxon>Brachycera</taxon>
        <taxon>Muscomorpha</taxon>
        <taxon>Ephydroidea</taxon>
        <taxon>Drosophilidae</taxon>
        <taxon>Drosophila</taxon>
        <taxon>Sophophora</taxon>
    </lineage>
</organism>
<sequence length="73" mass="8318">MQKQEWKKSTLHALQSSTTKHSQANKRSMKTNTLESCAVCFSPAILSFSGGSFTWQPLHFVSLLRCRWELLST</sequence>
<reference evidence="2" key="1">
    <citation type="journal article" date="2023" name="Genome Biol. Evol.">
        <title>Long-read-based Genome Assembly of Drosophila gunungcola Reveals Fewer Chemosensory Genes in Flower-breeding Species.</title>
        <authorList>
            <person name="Negi A."/>
            <person name="Liao B.Y."/>
            <person name="Yeh S.D."/>
        </authorList>
    </citation>
    <scope>NUCLEOTIDE SEQUENCE</scope>
    <source>
        <strain evidence="2">Sukarami</strain>
    </source>
</reference>
<dbReference type="EMBL" id="JAMKOV010000001">
    <property type="protein sequence ID" value="KAI8045480.1"/>
    <property type="molecule type" value="Genomic_DNA"/>
</dbReference>
<gene>
    <name evidence="2" type="ORF">M5D96_001662</name>
</gene>
<comment type="caution">
    <text evidence="2">The sequence shown here is derived from an EMBL/GenBank/DDBJ whole genome shotgun (WGS) entry which is preliminary data.</text>
</comment>
<feature type="compositionally biased region" description="Polar residues" evidence="1">
    <location>
        <begin position="12"/>
        <end position="22"/>
    </location>
</feature>
<dbReference type="Proteomes" id="UP001059596">
    <property type="component" value="Chromosome 3R"/>
</dbReference>